<evidence type="ECO:0000313" key="2">
    <source>
        <dbReference type="Proteomes" id="UP000002195"/>
    </source>
</evidence>
<name>Q55D77_DICDI</name>
<dbReference type="InParanoid" id="Q55D77"/>
<comment type="caution">
    <text evidence="1">The sequence shown here is derived from an EMBL/GenBank/DDBJ whole genome shotgun (WGS) entry which is preliminary data.</text>
</comment>
<dbReference type="VEuPathDB" id="AmoebaDB:DDB_G0270938"/>
<reference evidence="1 2" key="1">
    <citation type="journal article" date="2005" name="Nature">
        <title>The genome of the social amoeba Dictyostelium discoideum.</title>
        <authorList>
            <consortium name="The Dictyostelium discoideum Sequencing Consortium"/>
            <person name="Eichinger L."/>
            <person name="Pachebat J.A."/>
            <person name="Glockner G."/>
            <person name="Rajandream M.A."/>
            <person name="Sucgang R."/>
            <person name="Berriman M."/>
            <person name="Song J."/>
            <person name="Olsen R."/>
            <person name="Szafranski K."/>
            <person name="Xu Q."/>
            <person name="Tunggal B."/>
            <person name="Kummerfeld S."/>
            <person name="Madera M."/>
            <person name="Konfortov B.A."/>
            <person name="Rivero F."/>
            <person name="Bankier A.T."/>
            <person name="Lehmann R."/>
            <person name="Hamlin N."/>
            <person name="Davies R."/>
            <person name="Gaudet P."/>
            <person name="Fey P."/>
            <person name="Pilcher K."/>
            <person name="Chen G."/>
            <person name="Saunders D."/>
            <person name="Sodergren E."/>
            <person name="Davis P."/>
            <person name="Kerhornou A."/>
            <person name="Nie X."/>
            <person name="Hall N."/>
            <person name="Anjard C."/>
            <person name="Hemphill L."/>
            <person name="Bason N."/>
            <person name="Farbrother P."/>
            <person name="Desany B."/>
            <person name="Just E."/>
            <person name="Morio T."/>
            <person name="Rost R."/>
            <person name="Churcher C."/>
            <person name="Cooper J."/>
            <person name="Haydock S."/>
            <person name="van Driessche N."/>
            <person name="Cronin A."/>
            <person name="Goodhead I."/>
            <person name="Muzny D."/>
            <person name="Mourier T."/>
            <person name="Pain A."/>
            <person name="Lu M."/>
            <person name="Harper D."/>
            <person name="Lindsay R."/>
            <person name="Hauser H."/>
            <person name="James K."/>
            <person name="Quiles M."/>
            <person name="Madan Babu M."/>
            <person name="Saito T."/>
            <person name="Buchrieser C."/>
            <person name="Wardroper A."/>
            <person name="Felder M."/>
            <person name="Thangavelu M."/>
            <person name="Johnson D."/>
            <person name="Knights A."/>
            <person name="Loulseged H."/>
            <person name="Mungall K."/>
            <person name="Oliver K."/>
            <person name="Price C."/>
            <person name="Quail M.A."/>
            <person name="Urushihara H."/>
            <person name="Hernandez J."/>
            <person name="Rabbinowitsch E."/>
            <person name="Steffen D."/>
            <person name="Sanders M."/>
            <person name="Ma J."/>
            <person name="Kohara Y."/>
            <person name="Sharp S."/>
            <person name="Simmonds M."/>
            <person name="Spiegler S."/>
            <person name="Tivey A."/>
            <person name="Sugano S."/>
            <person name="White B."/>
            <person name="Walker D."/>
            <person name="Woodward J."/>
            <person name="Winckler T."/>
            <person name="Tanaka Y."/>
            <person name="Shaulsky G."/>
            <person name="Schleicher M."/>
            <person name="Weinstock G."/>
            <person name="Rosenthal A."/>
            <person name="Cox E.C."/>
            <person name="Chisholm R.L."/>
            <person name="Gibbs R."/>
            <person name="Loomis W.F."/>
            <person name="Platzer M."/>
            <person name="Kay R.R."/>
            <person name="Williams J."/>
            <person name="Dear P.H."/>
            <person name="Noegel A.A."/>
            <person name="Barrell B."/>
            <person name="Kuspa A."/>
        </authorList>
    </citation>
    <scope>NUCLEOTIDE SEQUENCE [LARGE SCALE GENOMIC DNA]</scope>
    <source>
        <strain evidence="1 2">AX4</strain>
    </source>
</reference>
<evidence type="ECO:0000313" key="1">
    <source>
        <dbReference type="EMBL" id="EAL72819.1"/>
    </source>
</evidence>
<dbReference type="Proteomes" id="UP000002195">
    <property type="component" value="Unassembled WGS sequence"/>
</dbReference>
<organism evidence="1 2">
    <name type="scientific">Dictyostelium discoideum</name>
    <name type="common">Social amoeba</name>
    <dbReference type="NCBI Taxonomy" id="44689"/>
    <lineage>
        <taxon>Eukaryota</taxon>
        <taxon>Amoebozoa</taxon>
        <taxon>Evosea</taxon>
        <taxon>Eumycetozoa</taxon>
        <taxon>Dictyostelia</taxon>
        <taxon>Dictyosteliales</taxon>
        <taxon>Dictyosteliaceae</taxon>
        <taxon>Dictyostelium</taxon>
    </lineage>
</organism>
<proteinExistence type="predicted"/>
<keyword evidence="2" id="KW-1185">Reference proteome</keyword>
<dbReference type="KEGG" id="ddi:DDB_G0270938"/>
<dbReference type="GeneID" id="8617210"/>
<accession>Q55D77</accession>
<dbReference type="HOGENOM" id="CLU_2390616_0_0_1"/>
<dbReference type="PaxDb" id="44689-DDB0216696"/>
<dbReference type="EMBL" id="AAFI02000005">
    <property type="protein sequence ID" value="EAL72819.1"/>
    <property type="molecule type" value="Genomic_DNA"/>
</dbReference>
<dbReference type="AlphaFoldDB" id="Q55D77"/>
<sequence>MVTLLLKIFGRRADGTYVGLAILHRRVGTAGQCTSIISFGSHPTTPEYEEQIRNLLNTATNVVGFTPINPVGNVALNTPPYVVDVCIMINNEIN</sequence>
<dbReference type="RefSeq" id="XP_646254.1">
    <property type="nucleotide sequence ID" value="XM_641162.1"/>
</dbReference>
<gene>
    <name evidence="1" type="ORF">DDB_G0270938</name>
</gene>
<protein>
    <submittedName>
        <fullName evidence="1">Uncharacterized protein</fullName>
    </submittedName>
</protein>